<evidence type="ECO:0000313" key="1">
    <source>
        <dbReference type="EMBL" id="MBX72054.1"/>
    </source>
</evidence>
<name>A0A2P2QYU2_RHIMU</name>
<organism evidence="1">
    <name type="scientific">Rhizophora mucronata</name>
    <name type="common">Asiatic mangrove</name>
    <dbReference type="NCBI Taxonomy" id="61149"/>
    <lineage>
        <taxon>Eukaryota</taxon>
        <taxon>Viridiplantae</taxon>
        <taxon>Streptophyta</taxon>
        <taxon>Embryophyta</taxon>
        <taxon>Tracheophyta</taxon>
        <taxon>Spermatophyta</taxon>
        <taxon>Magnoliopsida</taxon>
        <taxon>eudicotyledons</taxon>
        <taxon>Gunneridae</taxon>
        <taxon>Pentapetalae</taxon>
        <taxon>rosids</taxon>
        <taxon>fabids</taxon>
        <taxon>Malpighiales</taxon>
        <taxon>Rhizophoraceae</taxon>
        <taxon>Rhizophora</taxon>
    </lineage>
</organism>
<accession>A0A2P2QYU2</accession>
<reference evidence="1" key="1">
    <citation type="submission" date="2018-02" db="EMBL/GenBank/DDBJ databases">
        <title>Rhizophora mucronata_Transcriptome.</title>
        <authorList>
            <person name="Meera S.P."/>
            <person name="Sreeshan A."/>
            <person name="Augustine A."/>
        </authorList>
    </citation>
    <scope>NUCLEOTIDE SEQUENCE</scope>
    <source>
        <tissue evidence="1">Leaf</tissue>
    </source>
</reference>
<proteinExistence type="predicted"/>
<dbReference type="AlphaFoldDB" id="A0A2P2QYU2"/>
<sequence>MFLLIKSFMQVLRHESY</sequence>
<dbReference type="EMBL" id="GGEC01091570">
    <property type="protein sequence ID" value="MBX72054.1"/>
    <property type="molecule type" value="Transcribed_RNA"/>
</dbReference>
<protein>
    <submittedName>
        <fullName evidence="1">Uncharacterized protein</fullName>
    </submittedName>
</protein>